<feature type="domain" description="Pyridoxamine 5'-phosphate oxidase N-terminal" evidence="1">
    <location>
        <begin position="5"/>
        <end position="99"/>
    </location>
</feature>
<dbReference type="InParanoid" id="A0A1Q6DX48"/>
<dbReference type="Gene3D" id="2.30.110.10">
    <property type="entry name" value="Electron Transport, Fmn-binding Protein, Chain A"/>
    <property type="match status" value="1"/>
</dbReference>
<dbReference type="Proteomes" id="UP000185744">
    <property type="component" value="Unassembled WGS sequence"/>
</dbReference>
<organism evidence="2 3">
    <name type="scientific">Methanohalarchaeum thermophilum</name>
    <dbReference type="NCBI Taxonomy" id="1903181"/>
    <lineage>
        <taxon>Archaea</taxon>
        <taxon>Methanobacteriati</taxon>
        <taxon>Methanobacteriota</taxon>
        <taxon>Methanonatronarchaeia</taxon>
        <taxon>Methanonatronarchaeales</taxon>
        <taxon>Methanonatronarchaeaceae</taxon>
        <taxon>Candidatus Methanohalarchaeum</taxon>
    </lineage>
</organism>
<dbReference type="AlphaFoldDB" id="A0A1Q6DX48"/>
<keyword evidence="3" id="KW-1185">Reference proteome</keyword>
<dbReference type="EMBL" id="MSDW01000001">
    <property type="protein sequence ID" value="OKY78944.1"/>
    <property type="molecule type" value="Genomic_DNA"/>
</dbReference>
<proteinExistence type="predicted"/>
<dbReference type="SUPFAM" id="SSF50475">
    <property type="entry name" value="FMN-binding split barrel"/>
    <property type="match status" value="1"/>
</dbReference>
<evidence type="ECO:0000259" key="1">
    <source>
        <dbReference type="Pfam" id="PF01243"/>
    </source>
</evidence>
<evidence type="ECO:0000313" key="2">
    <source>
        <dbReference type="EMBL" id="OKY78944.1"/>
    </source>
</evidence>
<name>A0A1Q6DX48_METT1</name>
<dbReference type="InterPro" id="IPR012349">
    <property type="entry name" value="Split_barrel_FMN-bd"/>
</dbReference>
<dbReference type="PANTHER" id="PTHR40660">
    <property type="entry name" value="5'-PHOSPHATE OXIDASE PUTATIVE DOMAIN-CONTAINING PROTEIN-RELATED"/>
    <property type="match status" value="1"/>
</dbReference>
<dbReference type="PANTHER" id="PTHR40660:SF1">
    <property type="entry name" value="5'-PHOSPHATE OXIDASE PUTATIVE DOMAIN-CONTAINING PROTEIN-RELATED"/>
    <property type="match status" value="1"/>
</dbReference>
<comment type="caution">
    <text evidence="2">The sequence shown here is derived from an EMBL/GenBank/DDBJ whole genome shotgun (WGS) entry which is preliminary data.</text>
</comment>
<protein>
    <submittedName>
        <fullName evidence="2">Pyridoxine 5'-phosphate oxidase family protein containing flavin binding domain</fullName>
    </submittedName>
</protein>
<dbReference type="InterPro" id="IPR011576">
    <property type="entry name" value="Pyridox_Oxase_N"/>
</dbReference>
<gene>
    <name evidence="2" type="ORF">BTN85_1449</name>
</gene>
<reference evidence="2" key="1">
    <citation type="submission" date="2016-12" db="EMBL/GenBank/DDBJ databases">
        <title>Discovery of methanogenic haloarchaea.</title>
        <authorList>
            <person name="Sorokin D.Y."/>
            <person name="Makarova K.S."/>
            <person name="Abbas B."/>
            <person name="Ferrer M."/>
            <person name="Golyshin P.N."/>
        </authorList>
    </citation>
    <scope>NUCLEOTIDE SEQUENCE [LARGE SCALE GENOMIC DNA]</scope>
    <source>
        <strain evidence="2">HMET1</strain>
    </source>
</reference>
<evidence type="ECO:0000313" key="3">
    <source>
        <dbReference type="Proteomes" id="UP000185744"/>
    </source>
</evidence>
<dbReference type="Pfam" id="PF01243">
    <property type="entry name" value="PNPOx_N"/>
    <property type="match status" value="1"/>
</dbReference>
<sequence>MGSLNEELIEFIENNSCEVATVDEKGIPNVAPKGSLKAMDNETIVYADMYPGRTSENIKKNPEVAISVVNYQEMEGYEIKGKAELLDSGPIYDKVVEEVSKLPMDLPKPEYAVKVKVKKVINHTPGPNAGKELQ</sequence>
<accession>A0A1Q6DX48</accession>